<reference evidence="1 2" key="1">
    <citation type="submission" date="2019-05" db="EMBL/GenBank/DDBJ databases">
        <title>Another draft genome of Portunus trituberculatus and its Hox gene families provides insights of decapod evolution.</title>
        <authorList>
            <person name="Jeong J.-H."/>
            <person name="Song I."/>
            <person name="Kim S."/>
            <person name="Choi T."/>
            <person name="Kim D."/>
            <person name="Ryu S."/>
            <person name="Kim W."/>
        </authorList>
    </citation>
    <scope>NUCLEOTIDE SEQUENCE [LARGE SCALE GENOMIC DNA]</scope>
    <source>
        <tissue evidence="1">Muscle</tissue>
    </source>
</reference>
<sequence length="17" mass="2040">MRKIELVLKSEGNMTKY</sequence>
<keyword evidence="2" id="KW-1185">Reference proteome</keyword>
<organism evidence="1 2">
    <name type="scientific">Portunus trituberculatus</name>
    <name type="common">Swimming crab</name>
    <name type="synonym">Neptunus trituberculatus</name>
    <dbReference type="NCBI Taxonomy" id="210409"/>
    <lineage>
        <taxon>Eukaryota</taxon>
        <taxon>Metazoa</taxon>
        <taxon>Ecdysozoa</taxon>
        <taxon>Arthropoda</taxon>
        <taxon>Crustacea</taxon>
        <taxon>Multicrustacea</taxon>
        <taxon>Malacostraca</taxon>
        <taxon>Eumalacostraca</taxon>
        <taxon>Eucarida</taxon>
        <taxon>Decapoda</taxon>
        <taxon>Pleocyemata</taxon>
        <taxon>Brachyura</taxon>
        <taxon>Eubrachyura</taxon>
        <taxon>Portunoidea</taxon>
        <taxon>Portunidae</taxon>
        <taxon>Portuninae</taxon>
        <taxon>Portunus</taxon>
    </lineage>
</organism>
<gene>
    <name evidence="1" type="ORF">E2C01_072774</name>
</gene>
<comment type="caution">
    <text evidence="1">The sequence shown here is derived from an EMBL/GenBank/DDBJ whole genome shotgun (WGS) entry which is preliminary data.</text>
</comment>
<name>A0A5B7I8S1_PORTR</name>
<dbReference type="EMBL" id="VSRR010048041">
    <property type="protein sequence ID" value="MPC78289.1"/>
    <property type="molecule type" value="Genomic_DNA"/>
</dbReference>
<proteinExistence type="predicted"/>
<dbReference type="Proteomes" id="UP000324222">
    <property type="component" value="Unassembled WGS sequence"/>
</dbReference>
<dbReference type="AlphaFoldDB" id="A0A5B7I8S1"/>
<accession>A0A5B7I8S1</accession>
<evidence type="ECO:0000313" key="1">
    <source>
        <dbReference type="EMBL" id="MPC78289.1"/>
    </source>
</evidence>
<protein>
    <submittedName>
        <fullName evidence="1">Uncharacterized protein</fullName>
    </submittedName>
</protein>
<evidence type="ECO:0000313" key="2">
    <source>
        <dbReference type="Proteomes" id="UP000324222"/>
    </source>
</evidence>